<evidence type="ECO:0000256" key="10">
    <source>
        <dbReference type="ARBA" id="ARBA00023239"/>
    </source>
</evidence>
<comment type="function">
    <text evidence="12">Catalyzes an early step in the biosynthesis of tetrapyrroles. Binds two molecules of 5-aminolevulinate per subunit, each at a distinct site, and catalyzes their condensation to form porphobilinogen.</text>
</comment>
<proteinExistence type="inferred from homology"/>
<comment type="catalytic activity">
    <reaction evidence="13 17">
        <text>2 5-aminolevulinate = porphobilinogen + 2 H2O + H(+)</text>
        <dbReference type="Rhea" id="RHEA:24064"/>
        <dbReference type="ChEBI" id="CHEBI:15377"/>
        <dbReference type="ChEBI" id="CHEBI:15378"/>
        <dbReference type="ChEBI" id="CHEBI:58126"/>
        <dbReference type="ChEBI" id="CHEBI:356416"/>
        <dbReference type="EC" id="4.2.1.24"/>
    </reaction>
</comment>
<dbReference type="PRINTS" id="PR00144">
    <property type="entry name" value="DALDHYDRTASE"/>
</dbReference>
<dbReference type="FunFam" id="3.20.20.70:FF:000048">
    <property type="entry name" value="Delta-aminolevulinic acid dehydratase"/>
    <property type="match status" value="1"/>
</dbReference>
<evidence type="ECO:0000313" key="20">
    <source>
        <dbReference type="Proteomes" id="UP000318582"/>
    </source>
</evidence>
<evidence type="ECO:0000256" key="15">
    <source>
        <dbReference type="PIRSR" id="PIRSR001415-2"/>
    </source>
</evidence>
<evidence type="ECO:0000256" key="8">
    <source>
        <dbReference type="ARBA" id="ARBA00022833"/>
    </source>
</evidence>
<evidence type="ECO:0000256" key="1">
    <source>
        <dbReference type="ARBA" id="ARBA00001947"/>
    </source>
</evidence>
<evidence type="ECO:0000256" key="18">
    <source>
        <dbReference type="RuleBase" id="RU004161"/>
    </source>
</evidence>
<feature type="binding site" evidence="15">
    <location>
        <position position="233"/>
    </location>
    <ligand>
        <name>5-aminolevulinate</name>
        <dbReference type="ChEBI" id="CHEBI:356416"/>
        <label>1</label>
    </ligand>
</feature>
<gene>
    <name evidence="19" type="primary">HEM2</name>
    <name evidence="19" type="ORF">PhCBS80983_g01838</name>
</gene>
<dbReference type="PANTHER" id="PTHR11458">
    <property type="entry name" value="DELTA-AMINOLEVULINIC ACID DEHYDRATASE"/>
    <property type="match status" value="1"/>
</dbReference>
<evidence type="ECO:0000256" key="3">
    <source>
        <dbReference type="ARBA" id="ARBA00008055"/>
    </source>
</evidence>
<feature type="active site" description="Schiff-base intermediate with substrate" evidence="14">
    <location>
        <position position="211"/>
    </location>
</feature>
<evidence type="ECO:0000256" key="16">
    <source>
        <dbReference type="PIRSR" id="PIRSR001415-3"/>
    </source>
</evidence>
<keyword evidence="9" id="KW-0350">Heme biosynthesis</keyword>
<comment type="similarity">
    <text evidence="3 18">Belongs to the ALAD family.</text>
</comment>
<keyword evidence="8 16" id="KW-0862">Zinc</keyword>
<dbReference type="GO" id="GO:0004655">
    <property type="term" value="F:porphobilinogen synthase activity"/>
    <property type="evidence" value="ECO:0007669"/>
    <property type="project" value="UniProtKB-EC"/>
</dbReference>
<dbReference type="SMART" id="SM01004">
    <property type="entry name" value="ALAD"/>
    <property type="match status" value="1"/>
</dbReference>
<evidence type="ECO:0000256" key="4">
    <source>
        <dbReference type="ARBA" id="ARBA00011823"/>
    </source>
</evidence>
<evidence type="ECO:0000256" key="7">
    <source>
        <dbReference type="ARBA" id="ARBA00022723"/>
    </source>
</evidence>
<dbReference type="UniPathway" id="UPA00251">
    <property type="reaction ID" value="UER00318"/>
</dbReference>
<feature type="binding site" evidence="15">
    <location>
        <position position="221"/>
    </location>
    <ligand>
        <name>5-aminolevulinate</name>
        <dbReference type="ChEBI" id="CHEBI:356416"/>
        <label>1</label>
    </ligand>
</feature>
<evidence type="ECO:0000256" key="12">
    <source>
        <dbReference type="ARBA" id="ARBA00025628"/>
    </source>
</evidence>
<feature type="active site" description="Schiff-base intermediate with substrate" evidence="14">
    <location>
        <position position="264"/>
    </location>
</feature>
<dbReference type="GO" id="GO:0005829">
    <property type="term" value="C:cytosol"/>
    <property type="evidence" value="ECO:0007669"/>
    <property type="project" value="TreeGrafter"/>
</dbReference>
<protein>
    <recommendedName>
        <fullName evidence="6 17">Delta-aminolevulinic acid dehydratase</fullName>
        <ecNumber evidence="5 17">4.2.1.24</ecNumber>
    </recommendedName>
</protein>
<dbReference type="InterPro" id="IPR013785">
    <property type="entry name" value="Aldolase_TIM"/>
</dbReference>
<dbReference type="GO" id="GO:0006782">
    <property type="term" value="P:protoporphyrinogen IX biosynthetic process"/>
    <property type="evidence" value="ECO:0007669"/>
    <property type="project" value="UniProtKB-UniPathway"/>
</dbReference>
<feature type="binding site" evidence="16">
    <location>
        <position position="144"/>
    </location>
    <ligand>
        <name>Zn(2+)</name>
        <dbReference type="ChEBI" id="CHEBI:29105"/>
        <note>catalytic</note>
    </ligand>
</feature>
<feature type="binding site" evidence="16">
    <location>
        <position position="136"/>
    </location>
    <ligand>
        <name>Zn(2+)</name>
        <dbReference type="ChEBI" id="CHEBI:29105"/>
        <note>catalytic</note>
    </ligand>
</feature>
<comment type="caution">
    <text evidence="19">The sequence shown here is derived from an EMBL/GenBank/DDBJ whole genome shotgun (WGS) entry which is preliminary data.</text>
</comment>
<comment type="subunit">
    <text evidence="4 17">Homooctamer.</text>
</comment>
<dbReference type="EC" id="4.2.1.24" evidence="5 17"/>
<dbReference type="Pfam" id="PF00490">
    <property type="entry name" value="ALAD"/>
    <property type="match status" value="1"/>
</dbReference>
<keyword evidence="11 17" id="KW-0627">Porphyrin biosynthesis</keyword>
<evidence type="ECO:0000256" key="17">
    <source>
        <dbReference type="RuleBase" id="RU000515"/>
    </source>
</evidence>
<evidence type="ECO:0000256" key="11">
    <source>
        <dbReference type="ARBA" id="ARBA00023244"/>
    </source>
</evidence>
<keyword evidence="7 16" id="KW-0479">Metal-binding</keyword>
<evidence type="ECO:0000256" key="2">
    <source>
        <dbReference type="ARBA" id="ARBA00004694"/>
    </source>
</evidence>
<dbReference type="AlphaFoldDB" id="A0A507EAI7"/>
<reference evidence="19 20" key="1">
    <citation type="journal article" date="2019" name="Sci. Rep.">
        <title>Comparative genomics of chytrid fungi reveal insights into the obligate biotrophic and pathogenic lifestyle of Synchytrium endobioticum.</title>
        <authorList>
            <person name="van de Vossenberg B.T.L.H."/>
            <person name="Warris S."/>
            <person name="Nguyen H.D.T."/>
            <person name="van Gent-Pelzer M.P.E."/>
            <person name="Joly D.L."/>
            <person name="van de Geest H.C."/>
            <person name="Bonants P.J.M."/>
            <person name="Smith D.S."/>
            <person name="Levesque C.A."/>
            <person name="van der Lee T.A.J."/>
        </authorList>
    </citation>
    <scope>NUCLEOTIDE SEQUENCE [LARGE SCALE GENOMIC DNA]</scope>
    <source>
        <strain evidence="19 20">CBS 809.83</strain>
    </source>
</reference>
<dbReference type="STRING" id="109895.A0A507EAI7"/>
<dbReference type="SUPFAM" id="SSF51569">
    <property type="entry name" value="Aldolase"/>
    <property type="match status" value="1"/>
</dbReference>
<evidence type="ECO:0000256" key="14">
    <source>
        <dbReference type="PIRSR" id="PIRSR001415-1"/>
    </source>
</evidence>
<dbReference type="PROSITE" id="PS00169">
    <property type="entry name" value="D_ALA_DEHYDRATASE"/>
    <property type="match status" value="1"/>
</dbReference>
<dbReference type="GO" id="GO:0008270">
    <property type="term" value="F:zinc ion binding"/>
    <property type="evidence" value="ECO:0007669"/>
    <property type="project" value="TreeGrafter"/>
</dbReference>
<dbReference type="NCBIfam" id="NF006762">
    <property type="entry name" value="PRK09283.1"/>
    <property type="match status" value="1"/>
</dbReference>
<keyword evidence="20" id="KW-1185">Reference proteome</keyword>
<evidence type="ECO:0000256" key="13">
    <source>
        <dbReference type="ARBA" id="ARBA00047651"/>
    </source>
</evidence>
<organism evidence="19 20">
    <name type="scientific">Powellomyces hirtus</name>
    <dbReference type="NCBI Taxonomy" id="109895"/>
    <lineage>
        <taxon>Eukaryota</taxon>
        <taxon>Fungi</taxon>
        <taxon>Fungi incertae sedis</taxon>
        <taxon>Chytridiomycota</taxon>
        <taxon>Chytridiomycota incertae sedis</taxon>
        <taxon>Chytridiomycetes</taxon>
        <taxon>Spizellomycetales</taxon>
        <taxon>Powellomycetaceae</taxon>
        <taxon>Powellomyces</taxon>
    </lineage>
</organism>
<evidence type="ECO:0000256" key="5">
    <source>
        <dbReference type="ARBA" id="ARBA00012053"/>
    </source>
</evidence>
<keyword evidence="10 17" id="KW-0456">Lyase</keyword>
<dbReference type="EMBL" id="QEAQ01000015">
    <property type="protein sequence ID" value="TPX60397.1"/>
    <property type="molecule type" value="Genomic_DNA"/>
</dbReference>
<evidence type="ECO:0000313" key="19">
    <source>
        <dbReference type="EMBL" id="TPX60397.1"/>
    </source>
</evidence>
<comment type="pathway">
    <text evidence="2">Porphyrin-containing compound metabolism; protoporphyrin-IX biosynthesis; coproporphyrinogen-III from 5-aminolevulinate: step 1/4.</text>
</comment>
<evidence type="ECO:0000256" key="6">
    <source>
        <dbReference type="ARBA" id="ARBA00020771"/>
    </source>
</evidence>
<comment type="cofactor">
    <cofactor evidence="1">
        <name>Zn(2+)</name>
        <dbReference type="ChEBI" id="CHEBI:29105"/>
    </cofactor>
</comment>
<name>A0A507EAI7_9FUNG</name>
<evidence type="ECO:0000256" key="9">
    <source>
        <dbReference type="ARBA" id="ARBA00023133"/>
    </source>
</evidence>
<accession>A0A507EAI7</accession>
<dbReference type="Gene3D" id="3.20.20.70">
    <property type="entry name" value="Aldolase class I"/>
    <property type="match status" value="1"/>
</dbReference>
<dbReference type="Proteomes" id="UP000318582">
    <property type="component" value="Unassembled WGS sequence"/>
</dbReference>
<sequence length="341" mass="37173">MTHTPQPYSAPFQLSSLLHSGYGNATLRQWQSAEGKVLSKQALVYPIFIHDLADEKLPINSLPGQYRFGVNTLKEHFQPLVQKGLRCVMLFGVPTLTKKDAIGTLADDPNGPVIQAIKVFRKEFPGVLVAADLCLCEYTDHGHCGILTKDGLINNQASIDRLAAVALAYAKAGCQMIAPSDMMDGRVRAIKQILYDNGMSTSVSVMAYGAKFASAFYGPFRDAAGSAPFEGDRKCYQLPAGARGLARRALVRDVNEGADLLIVKPGYPYLDIVRDAHELYPDYPLAIYQVSGEYAMLWHAAQAGALDLKAGVLESLESGLRAGANILITYYTPQLLDWLSE</sequence>
<feature type="binding site" evidence="15">
    <location>
        <position position="330"/>
    </location>
    <ligand>
        <name>5-aminolevulinate</name>
        <dbReference type="ChEBI" id="CHEBI:356416"/>
        <label>2</label>
    </ligand>
</feature>
<dbReference type="PANTHER" id="PTHR11458:SF0">
    <property type="entry name" value="DELTA-AMINOLEVULINIC ACID DEHYDRATASE"/>
    <property type="match status" value="1"/>
</dbReference>
<dbReference type="InterPro" id="IPR001731">
    <property type="entry name" value="ALAD"/>
</dbReference>
<dbReference type="PIRSF" id="PIRSF001415">
    <property type="entry name" value="Porphbilin_synth"/>
    <property type="match status" value="1"/>
</dbReference>
<dbReference type="InterPro" id="IPR030656">
    <property type="entry name" value="ALAD_AS"/>
</dbReference>
<feature type="binding site" evidence="16">
    <location>
        <position position="134"/>
    </location>
    <ligand>
        <name>Zn(2+)</name>
        <dbReference type="ChEBI" id="CHEBI:29105"/>
        <note>catalytic</note>
    </ligand>
</feature>
<feature type="binding site" evidence="15">
    <location>
        <position position="291"/>
    </location>
    <ligand>
        <name>5-aminolevulinate</name>
        <dbReference type="ChEBI" id="CHEBI:356416"/>
        <label>2</label>
    </ligand>
</feature>